<feature type="domain" description="ZZ-type" evidence="15">
    <location>
        <begin position="103"/>
        <end position="155"/>
    </location>
</feature>
<evidence type="ECO:0000256" key="11">
    <source>
        <dbReference type="ARBA" id="ARBA00022833"/>
    </source>
</evidence>
<dbReference type="SUPFAM" id="SSF48403">
    <property type="entry name" value="Ankyrin repeat"/>
    <property type="match status" value="1"/>
</dbReference>
<gene>
    <name evidence="17" type="ORF">LSH36_359g05017</name>
</gene>
<keyword evidence="11" id="KW-0862">Zinc</keyword>
<dbReference type="EC" id="2.3.2.27" evidence="4"/>
<feature type="repeat" description="ANK" evidence="13">
    <location>
        <begin position="521"/>
        <end position="553"/>
    </location>
</feature>
<dbReference type="InterPro" id="IPR036770">
    <property type="entry name" value="Ankyrin_rpt-contain_sf"/>
</dbReference>
<dbReference type="InterPro" id="IPR002110">
    <property type="entry name" value="Ankyrin_rpt"/>
</dbReference>
<keyword evidence="9 14" id="KW-0863">Zinc-finger</keyword>
<evidence type="ECO:0000259" key="16">
    <source>
        <dbReference type="PROSITE" id="PS51416"/>
    </source>
</evidence>
<sequence>FDERRKLATNENSIVDHNLDTSGGPSRVVRVNVMEGVGARVVRGPDWKWGKQDGGEGHVGTVRNFESPEEVVVVWDNGTAANYRCAVAYDLRILDSASTGMKHDGTMCDTCRQQPIFGIRWKCAECPNYDLCSVCYHGDKHNLRHRFFRINTPGFERVLLEPRRKSKKITARGIFPGARVVRGVDWQWEDQDGGNGRRGKATEIQDWSAASPRSAAYVLWDNGAKNLYRVGFEGMSDLKVVSDAKGGSFYRDHLPLLGEQGPGSRAGPGGLQIGDQVNVDLDLEIVQSLQHGHGGWTDGMFECLGTTGTVGGIDEDHDIVVSYPSGNRWTFNPAVLTKVNTAGTSAASASSDSSNSQVQFAVGDLVQICSDVERIKTLQRGHGEWAEAMMPTLGKIGRVQQIYHDNDLKVEVCGTSWTYNPSAVTKVASSDGTAVGNSSGERLSALLKKLFETHVSGDVNEELVKAAANGDSQKVDEILQRPEADDKDGDRAVHHAAFGDEPEVIKLLNHGRADLNARNKRRQTPLHIGVNKGHMGVVKVLLDLGCHPSLQDSEGDTPLHDAISKKRDDMLTLLLESTADITVTNNNGFNALHHAALRGNPT</sequence>
<dbReference type="CDD" id="cd02339">
    <property type="entry name" value="ZZ_Mind_bomb"/>
    <property type="match status" value="1"/>
</dbReference>
<evidence type="ECO:0000256" key="3">
    <source>
        <dbReference type="ARBA" id="ARBA00004906"/>
    </source>
</evidence>
<dbReference type="Pfam" id="PF12796">
    <property type="entry name" value="Ank_2"/>
    <property type="match status" value="1"/>
</dbReference>
<dbReference type="PROSITE" id="PS01357">
    <property type="entry name" value="ZF_ZZ_1"/>
    <property type="match status" value="1"/>
</dbReference>
<evidence type="ECO:0000256" key="4">
    <source>
        <dbReference type="ARBA" id="ARBA00012483"/>
    </source>
</evidence>
<dbReference type="SUPFAM" id="SSF159034">
    <property type="entry name" value="Mib/herc2 domain-like"/>
    <property type="match status" value="2"/>
</dbReference>
<dbReference type="SMART" id="SM00248">
    <property type="entry name" value="ANK"/>
    <property type="match status" value="3"/>
</dbReference>
<protein>
    <recommendedName>
        <fullName evidence="4">RING-type E3 ubiquitin transferase</fullName>
        <ecNumber evidence="4">2.3.2.27</ecNumber>
    </recommendedName>
</protein>
<feature type="non-terminal residue" evidence="17">
    <location>
        <position position="602"/>
    </location>
</feature>
<dbReference type="InterPro" id="IPR010606">
    <property type="entry name" value="Mib_Herc2"/>
</dbReference>
<dbReference type="PROSITE" id="PS50088">
    <property type="entry name" value="ANK_REPEAT"/>
    <property type="match status" value="3"/>
</dbReference>
<evidence type="ECO:0000256" key="12">
    <source>
        <dbReference type="ARBA" id="ARBA00023054"/>
    </source>
</evidence>
<organism evidence="17 18">
    <name type="scientific">Paralvinella palmiformis</name>
    <dbReference type="NCBI Taxonomy" id="53620"/>
    <lineage>
        <taxon>Eukaryota</taxon>
        <taxon>Metazoa</taxon>
        <taxon>Spiralia</taxon>
        <taxon>Lophotrochozoa</taxon>
        <taxon>Annelida</taxon>
        <taxon>Polychaeta</taxon>
        <taxon>Sedentaria</taxon>
        <taxon>Canalipalpata</taxon>
        <taxon>Terebellida</taxon>
        <taxon>Terebelliformia</taxon>
        <taxon>Alvinellidae</taxon>
        <taxon>Paralvinella</taxon>
    </lineage>
</organism>
<keyword evidence="8" id="KW-0677">Repeat</keyword>
<comment type="caution">
    <text evidence="17">The sequence shown here is derived from an EMBL/GenBank/DDBJ whole genome shotgun (WGS) entry which is preliminary data.</text>
</comment>
<evidence type="ECO:0000313" key="18">
    <source>
        <dbReference type="Proteomes" id="UP001208570"/>
    </source>
</evidence>
<keyword evidence="13" id="KW-0040">ANK repeat</keyword>
<dbReference type="Pfam" id="PF00569">
    <property type="entry name" value="ZZ"/>
    <property type="match status" value="1"/>
</dbReference>
<dbReference type="PROSITE" id="PS51416">
    <property type="entry name" value="MIB_HERC2"/>
    <property type="match status" value="2"/>
</dbReference>
<dbReference type="FunFam" id="2.30.30.40:FF:000090">
    <property type="entry name" value="E3 ubiquitin-protein ligase MIB1 isoform X1"/>
    <property type="match status" value="1"/>
</dbReference>
<dbReference type="GO" id="GO:0008270">
    <property type="term" value="F:zinc ion binding"/>
    <property type="evidence" value="ECO:0007669"/>
    <property type="project" value="UniProtKB-KW"/>
</dbReference>
<dbReference type="Proteomes" id="UP001208570">
    <property type="component" value="Unassembled WGS sequence"/>
</dbReference>
<dbReference type="InterPro" id="IPR040847">
    <property type="entry name" value="SH3_15"/>
</dbReference>
<dbReference type="FunFam" id="2.30.30.40:FF:000054">
    <property type="entry name" value="Putative e3 ubiquitin-protein ligase mind-bomb"/>
    <property type="match status" value="1"/>
</dbReference>
<dbReference type="GO" id="GO:0007219">
    <property type="term" value="P:Notch signaling pathway"/>
    <property type="evidence" value="ECO:0007669"/>
    <property type="project" value="TreeGrafter"/>
</dbReference>
<proteinExistence type="predicted"/>
<dbReference type="Pfam" id="PF06701">
    <property type="entry name" value="MIB_HERC2"/>
    <property type="match status" value="2"/>
</dbReference>
<keyword evidence="18" id="KW-1185">Reference proteome</keyword>
<dbReference type="Pfam" id="PF18346">
    <property type="entry name" value="SH3_15"/>
    <property type="match status" value="2"/>
</dbReference>
<evidence type="ECO:0000256" key="7">
    <source>
        <dbReference type="ARBA" id="ARBA00022723"/>
    </source>
</evidence>
<keyword evidence="5" id="KW-0963">Cytoplasm</keyword>
<dbReference type="AlphaFoldDB" id="A0AAD9MZV8"/>
<evidence type="ECO:0000313" key="17">
    <source>
        <dbReference type="EMBL" id="KAK2151570.1"/>
    </source>
</evidence>
<dbReference type="EMBL" id="JAODUP010000359">
    <property type="protein sequence ID" value="KAK2151570.1"/>
    <property type="molecule type" value="Genomic_DNA"/>
</dbReference>
<dbReference type="InterPro" id="IPR000433">
    <property type="entry name" value="Znf_ZZ"/>
</dbReference>
<evidence type="ECO:0000256" key="6">
    <source>
        <dbReference type="ARBA" id="ARBA00022679"/>
    </source>
</evidence>
<dbReference type="GO" id="GO:0016567">
    <property type="term" value="P:protein ubiquitination"/>
    <property type="evidence" value="ECO:0007669"/>
    <property type="project" value="InterPro"/>
</dbReference>
<evidence type="ECO:0000256" key="5">
    <source>
        <dbReference type="ARBA" id="ARBA00022490"/>
    </source>
</evidence>
<evidence type="ECO:0000256" key="2">
    <source>
        <dbReference type="ARBA" id="ARBA00004496"/>
    </source>
</evidence>
<dbReference type="Pfam" id="PF13637">
    <property type="entry name" value="Ank_4"/>
    <property type="match status" value="1"/>
</dbReference>
<keyword evidence="10" id="KW-0833">Ubl conjugation pathway</keyword>
<evidence type="ECO:0000259" key="15">
    <source>
        <dbReference type="PROSITE" id="PS50135"/>
    </source>
</evidence>
<dbReference type="InterPro" id="IPR043145">
    <property type="entry name" value="Znf_ZZ_sf"/>
</dbReference>
<dbReference type="FunFam" id="3.30.60.90:FF:000005">
    <property type="entry name" value="Putative E3 ubiquitin-protein ligase mib1"/>
    <property type="match status" value="1"/>
</dbReference>
<feature type="domain" description="MIB/HERC2" evidence="16">
    <location>
        <begin position="166"/>
        <end position="244"/>
    </location>
</feature>
<comment type="subcellular location">
    <subcellularLocation>
        <location evidence="2">Cytoplasm</location>
    </subcellularLocation>
</comment>
<feature type="domain" description="MIB/HERC2" evidence="16">
    <location>
        <begin position="29"/>
        <end position="97"/>
    </location>
</feature>
<feature type="repeat" description="ANK" evidence="13">
    <location>
        <begin position="554"/>
        <end position="586"/>
    </location>
</feature>
<dbReference type="Gene3D" id="3.30.60.90">
    <property type="match status" value="1"/>
</dbReference>
<evidence type="ECO:0000256" key="1">
    <source>
        <dbReference type="ARBA" id="ARBA00000900"/>
    </source>
</evidence>
<comment type="pathway">
    <text evidence="3">Protein modification; protein ubiquitination.</text>
</comment>
<evidence type="ECO:0000256" key="14">
    <source>
        <dbReference type="PROSITE-ProRule" id="PRU00228"/>
    </source>
</evidence>
<dbReference type="PANTHER" id="PTHR24202:SF53">
    <property type="entry name" value="E3 UBIQUITIN-PROTEIN LIGASE MIB1"/>
    <property type="match status" value="1"/>
</dbReference>
<evidence type="ECO:0000256" key="13">
    <source>
        <dbReference type="PROSITE-ProRule" id="PRU00023"/>
    </source>
</evidence>
<evidence type="ECO:0000256" key="10">
    <source>
        <dbReference type="ARBA" id="ARBA00022786"/>
    </source>
</evidence>
<dbReference type="Gene3D" id="2.30.30.40">
    <property type="entry name" value="SH3 Domains"/>
    <property type="match status" value="2"/>
</dbReference>
<feature type="repeat" description="ANK" evidence="13">
    <location>
        <begin position="488"/>
        <end position="520"/>
    </location>
</feature>
<keyword evidence="12" id="KW-0175">Coiled coil</keyword>
<keyword evidence="7" id="KW-0479">Metal-binding</keyword>
<dbReference type="PANTHER" id="PTHR24202">
    <property type="entry name" value="E3 UBIQUITIN-PROTEIN LIGASE MIB2"/>
    <property type="match status" value="1"/>
</dbReference>
<dbReference type="InterPro" id="IPR042056">
    <property type="entry name" value="MIB1/2_ZZ"/>
</dbReference>
<reference evidence="17" key="1">
    <citation type="journal article" date="2023" name="Mol. Biol. Evol.">
        <title>Third-Generation Sequencing Reveals the Adaptive Role of the Epigenome in Three Deep-Sea Polychaetes.</title>
        <authorList>
            <person name="Perez M."/>
            <person name="Aroh O."/>
            <person name="Sun Y."/>
            <person name="Lan Y."/>
            <person name="Juniper S.K."/>
            <person name="Young C.R."/>
            <person name="Angers B."/>
            <person name="Qian P.Y."/>
        </authorList>
    </citation>
    <scope>NUCLEOTIDE SEQUENCE</scope>
    <source>
        <strain evidence="17">P08H-3</strain>
    </source>
</reference>
<dbReference type="GO" id="GO:0006897">
    <property type="term" value="P:endocytosis"/>
    <property type="evidence" value="ECO:0007669"/>
    <property type="project" value="TreeGrafter"/>
</dbReference>
<dbReference type="PROSITE" id="PS50135">
    <property type="entry name" value="ZF_ZZ_2"/>
    <property type="match status" value="1"/>
</dbReference>
<dbReference type="Gene3D" id="1.25.40.20">
    <property type="entry name" value="Ankyrin repeat-containing domain"/>
    <property type="match status" value="1"/>
</dbReference>
<evidence type="ECO:0000256" key="9">
    <source>
        <dbReference type="ARBA" id="ARBA00022771"/>
    </source>
</evidence>
<name>A0AAD9MZV8_9ANNE</name>
<dbReference type="InterPro" id="IPR037252">
    <property type="entry name" value="Mib_Herc2_sf"/>
</dbReference>
<keyword evidence="6" id="KW-0808">Transferase</keyword>
<dbReference type="GO" id="GO:0061630">
    <property type="term" value="F:ubiquitin protein ligase activity"/>
    <property type="evidence" value="ECO:0007669"/>
    <property type="project" value="UniProtKB-EC"/>
</dbReference>
<dbReference type="SMART" id="SM00291">
    <property type="entry name" value="ZnF_ZZ"/>
    <property type="match status" value="1"/>
</dbReference>
<dbReference type="PROSITE" id="PS50297">
    <property type="entry name" value="ANK_REP_REGION"/>
    <property type="match status" value="2"/>
</dbReference>
<dbReference type="FunFam" id="1.25.40.20:FF:000259">
    <property type="entry name" value="E3 ubiquitin-protein ligase mind-bomb"/>
    <property type="match status" value="1"/>
</dbReference>
<accession>A0AAD9MZV8</accession>
<evidence type="ECO:0000256" key="8">
    <source>
        <dbReference type="ARBA" id="ARBA00022737"/>
    </source>
</evidence>
<comment type="catalytic activity">
    <reaction evidence="1">
        <text>S-ubiquitinyl-[E2 ubiquitin-conjugating enzyme]-L-cysteine + [acceptor protein]-L-lysine = [E2 ubiquitin-conjugating enzyme]-L-cysteine + N(6)-ubiquitinyl-[acceptor protein]-L-lysine.</text>
        <dbReference type="EC" id="2.3.2.27"/>
    </reaction>
</comment>
<dbReference type="SUPFAM" id="SSF57850">
    <property type="entry name" value="RING/U-box"/>
    <property type="match status" value="1"/>
</dbReference>
<dbReference type="GO" id="GO:0005737">
    <property type="term" value="C:cytoplasm"/>
    <property type="evidence" value="ECO:0007669"/>
    <property type="project" value="UniProtKB-SubCell"/>
</dbReference>